<dbReference type="Proteomes" id="UP000032503">
    <property type="component" value="Unassembled WGS sequence"/>
</dbReference>
<evidence type="ECO:0000313" key="4">
    <source>
        <dbReference type="Proteomes" id="UP000189735"/>
    </source>
</evidence>
<evidence type="ECO:0000313" key="3">
    <source>
        <dbReference type="Proteomes" id="UP000032503"/>
    </source>
</evidence>
<dbReference type="EMBL" id="FUYG01000004">
    <property type="protein sequence ID" value="SKA93473.1"/>
    <property type="molecule type" value="Genomic_DNA"/>
</dbReference>
<evidence type="ECO:0000313" key="2">
    <source>
        <dbReference type="EMBL" id="SKA93473.1"/>
    </source>
</evidence>
<sequence>MTSTEFGSYTAKLTDGPLEGRTVRTEFTEAGEPLAQLEIPAGTAKRYLYLRGSGVEYNGEGDNAALPSAVDYRFIESRLG</sequence>
<accession>A0A1T4XVN5</accession>
<reference evidence="1 3" key="1">
    <citation type="journal article" date="2001" name="Int. J. Syst. Evol. Microbiol.">
        <title>Agreia bicolorata gen. nov., sp. nov., to accommodate actinobacteria isolated from narrow reed grass infected by the nematode Heteroanguina graminophila.</title>
        <authorList>
            <person name="Evtushenko L.I."/>
            <person name="Dorofeeva L.V."/>
            <person name="Dobrovolskaya T.G."/>
            <person name="Streshinskaya G.M."/>
            <person name="Subbotin S.A."/>
            <person name="Tiedje J.M."/>
        </authorList>
    </citation>
    <scope>NUCLEOTIDE SEQUENCE [LARGE SCALE GENOMIC DNA]</scope>
    <source>
        <strain evidence="1 3">VKM Ac-1804</strain>
    </source>
</reference>
<dbReference type="AlphaFoldDB" id="A0A1T4XVN5"/>
<protein>
    <submittedName>
        <fullName evidence="2">Uncharacterized protein</fullName>
    </submittedName>
</protein>
<reference evidence="4" key="4">
    <citation type="submission" date="2017-02" db="EMBL/GenBank/DDBJ databases">
        <authorList>
            <person name="Varghese N."/>
            <person name="Submissions S."/>
        </authorList>
    </citation>
    <scope>NUCLEOTIDE SEQUENCE [LARGE SCALE GENOMIC DNA]</scope>
    <source>
        <strain evidence="4">VKM Ac-2052</strain>
    </source>
</reference>
<organism evidence="2 4">
    <name type="scientific">Agreia bicolorata</name>
    <dbReference type="NCBI Taxonomy" id="110935"/>
    <lineage>
        <taxon>Bacteria</taxon>
        <taxon>Bacillati</taxon>
        <taxon>Actinomycetota</taxon>
        <taxon>Actinomycetes</taxon>
        <taxon>Micrococcales</taxon>
        <taxon>Microbacteriaceae</taxon>
        <taxon>Agreia</taxon>
    </lineage>
</organism>
<dbReference type="EMBL" id="JYFC01000004">
    <property type="protein sequence ID" value="KJC64083.1"/>
    <property type="molecule type" value="Genomic_DNA"/>
</dbReference>
<proteinExistence type="predicted"/>
<keyword evidence="3" id="KW-1185">Reference proteome</keyword>
<dbReference type="Proteomes" id="UP000189735">
    <property type="component" value="Unassembled WGS sequence"/>
</dbReference>
<reference evidence="1" key="2">
    <citation type="submission" date="2015-02" db="EMBL/GenBank/DDBJ databases">
        <authorList>
            <person name="Vasilyev I.Y."/>
            <person name="Siniagina M.N."/>
            <person name="Malanin S.Y."/>
            <person name="Boulygina E.A."/>
            <person name="Grygoryeva T.V."/>
            <person name="Yarullina D.R."/>
            <person name="Ilinskaya O.N."/>
        </authorList>
    </citation>
    <scope>NUCLEOTIDE SEQUENCE</scope>
    <source>
        <strain evidence="1">VKM Ac-1804</strain>
    </source>
</reference>
<gene>
    <name evidence="2" type="ORF">SAMN06295879_1707</name>
    <name evidence="1" type="ORF">TZ00_11125</name>
</gene>
<name>A0A1T4XVN5_9MICO</name>
<reference evidence="2" key="3">
    <citation type="submission" date="2017-02" db="EMBL/GenBank/DDBJ databases">
        <authorList>
            <person name="Peterson S.W."/>
        </authorList>
    </citation>
    <scope>NUCLEOTIDE SEQUENCE [LARGE SCALE GENOMIC DNA]</scope>
    <source>
        <strain evidence="2">VKM Ac-2052</strain>
    </source>
</reference>
<evidence type="ECO:0000313" key="1">
    <source>
        <dbReference type="EMBL" id="KJC64083.1"/>
    </source>
</evidence>
<dbReference type="RefSeq" id="WP_044441754.1">
    <property type="nucleotide sequence ID" value="NZ_FUYG01000004.1"/>
</dbReference>